<evidence type="ECO:0000256" key="3">
    <source>
        <dbReference type="ARBA" id="ARBA00022723"/>
    </source>
</evidence>
<evidence type="ECO:0000256" key="8">
    <source>
        <dbReference type="ARBA" id="ARBA00023014"/>
    </source>
</evidence>
<feature type="domain" description="4Fe-4S ferredoxin-type" evidence="11">
    <location>
        <begin position="203"/>
        <end position="232"/>
    </location>
</feature>
<dbReference type="KEGG" id="gtl:EP073_09285"/>
<accession>A0A410JZG4</accession>
<keyword evidence="4 10" id="KW-0677">Repeat</keyword>
<comment type="similarity">
    <text evidence="10">Belongs to the 4Fe4S bacterial-type ferredoxin family. RnfB subfamily.</text>
</comment>
<feature type="binding site" evidence="10">
    <location>
        <position position="168"/>
    </location>
    <ligand>
        <name>[4Fe-4S] cluster</name>
        <dbReference type="ChEBI" id="CHEBI:49883"/>
        <label>3</label>
    </ligand>
</feature>
<feature type="region of interest" description="Hydrophobic" evidence="10">
    <location>
        <begin position="1"/>
        <end position="23"/>
    </location>
</feature>
<dbReference type="InterPro" id="IPR050395">
    <property type="entry name" value="4Fe4S_Ferredoxin_RnfB"/>
</dbReference>
<dbReference type="GO" id="GO:0046872">
    <property type="term" value="F:metal ion binding"/>
    <property type="evidence" value="ECO:0007669"/>
    <property type="project" value="UniProtKB-KW"/>
</dbReference>
<name>A0A410JZG4_9BACT</name>
<gene>
    <name evidence="10" type="primary">rnfB</name>
    <name evidence="13" type="ORF">EP073_09285</name>
</gene>
<evidence type="ECO:0000256" key="5">
    <source>
        <dbReference type="ARBA" id="ARBA00022967"/>
    </source>
</evidence>
<evidence type="ECO:0000256" key="7">
    <source>
        <dbReference type="ARBA" id="ARBA00023004"/>
    </source>
</evidence>
<dbReference type="CDD" id="cd10549">
    <property type="entry name" value="MtMvhB_like"/>
    <property type="match status" value="1"/>
</dbReference>
<dbReference type="Pfam" id="PF00037">
    <property type="entry name" value="Fer4"/>
    <property type="match status" value="1"/>
</dbReference>
<keyword evidence="2 10" id="KW-0004">4Fe-4S</keyword>
<keyword evidence="9 10" id="KW-0472">Membrane</keyword>
<dbReference type="InterPro" id="IPR007202">
    <property type="entry name" value="4Fe-4S_dom"/>
</dbReference>
<evidence type="ECO:0000256" key="4">
    <source>
        <dbReference type="ARBA" id="ARBA00022737"/>
    </source>
</evidence>
<keyword evidence="7 10" id="KW-0408">Iron</keyword>
<evidence type="ECO:0000256" key="1">
    <source>
        <dbReference type="ARBA" id="ARBA00022448"/>
    </source>
</evidence>
<evidence type="ECO:0000256" key="10">
    <source>
        <dbReference type="HAMAP-Rule" id="MF_00463"/>
    </source>
</evidence>
<dbReference type="GO" id="GO:0022900">
    <property type="term" value="P:electron transport chain"/>
    <property type="evidence" value="ECO:0007669"/>
    <property type="project" value="UniProtKB-UniRule"/>
</dbReference>
<dbReference type="Pfam" id="PF12838">
    <property type="entry name" value="Fer4_7"/>
    <property type="match status" value="1"/>
</dbReference>
<dbReference type="PANTHER" id="PTHR43560">
    <property type="entry name" value="ION-TRANSLOCATING OXIDOREDUCTASE COMPLEX SUBUNIT B"/>
    <property type="match status" value="1"/>
</dbReference>
<dbReference type="Proteomes" id="UP000287502">
    <property type="component" value="Chromosome"/>
</dbReference>
<feature type="binding site" evidence="10">
    <location>
        <position position="138"/>
    </location>
    <ligand>
        <name>[4Fe-4S] cluster</name>
        <dbReference type="ChEBI" id="CHEBI:49883"/>
        <label>2</label>
    </ligand>
</feature>
<dbReference type="RefSeq" id="WP_128466872.1">
    <property type="nucleotide sequence ID" value="NZ_CP035108.1"/>
</dbReference>
<feature type="binding site" evidence="10">
    <location>
        <position position="134"/>
    </location>
    <ligand>
        <name>[4Fe-4S] cluster</name>
        <dbReference type="ChEBI" id="CHEBI:49883"/>
        <label>2</label>
    </ligand>
</feature>
<feature type="binding site" evidence="10">
    <location>
        <position position="46"/>
    </location>
    <ligand>
        <name>[4Fe-4S] cluster</name>
        <dbReference type="ChEBI" id="CHEBI:49883"/>
        <label>1</label>
    </ligand>
</feature>
<dbReference type="AlphaFoldDB" id="A0A410JZG4"/>
<comment type="subunit">
    <text evidence="10">The complex is composed of six subunits: RnfA, RnfB, RnfC, RnfD, RnfE and RnfG.</text>
</comment>
<dbReference type="GO" id="GO:0051539">
    <property type="term" value="F:4 iron, 4 sulfur cluster binding"/>
    <property type="evidence" value="ECO:0007669"/>
    <property type="project" value="UniProtKB-UniRule"/>
</dbReference>
<comment type="subcellular location">
    <subcellularLocation>
        <location evidence="10">Cell membrane</location>
    </subcellularLocation>
</comment>
<dbReference type="PROSITE" id="PS51379">
    <property type="entry name" value="4FE4S_FER_2"/>
    <property type="match status" value="3"/>
</dbReference>
<keyword evidence="10" id="KW-1003">Cell membrane</keyword>
<dbReference type="Gene3D" id="1.10.15.40">
    <property type="entry name" value="Electron transport complex subunit B, putative Fe-S cluster"/>
    <property type="match status" value="1"/>
</dbReference>
<keyword evidence="5 10" id="KW-1278">Translocase</keyword>
<dbReference type="InterPro" id="IPR017896">
    <property type="entry name" value="4Fe4S_Fe-S-bd"/>
</dbReference>
<dbReference type="SUPFAM" id="SSF54862">
    <property type="entry name" value="4Fe-4S ferredoxins"/>
    <property type="match status" value="1"/>
</dbReference>
<feature type="domain" description="4Fe-4S ferredoxin-type" evidence="11">
    <location>
        <begin position="233"/>
        <end position="260"/>
    </location>
</feature>
<feature type="binding site" evidence="10">
    <location>
        <position position="54"/>
    </location>
    <ligand>
        <name>[4Fe-4S] cluster</name>
        <dbReference type="ChEBI" id="CHEBI:49883"/>
        <label>1</label>
    </ligand>
</feature>
<dbReference type="OrthoDB" id="9789936at2"/>
<dbReference type="PANTHER" id="PTHR43560:SF1">
    <property type="entry name" value="ION-TRANSLOCATING OXIDOREDUCTASE COMPLEX SUBUNIT B"/>
    <property type="match status" value="1"/>
</dbReference>
<feature type="domain" description="4Fe-4S ferredoxin-type" evidence="11">
    <location>
        <begin position="159"/>
        <end position="188"/>
    </location>
</feature>
<keyword evidence="6 10" id="KW-0249">Electron transport</keyword>
<dbReference type="NCBIfam" id="TIGR01944">
    <property type="entry name" value="rnfB"/>
    <property type="match status" value="1"/>
</dbReference>
<evidence type="ECO:0000256" key="9">
    <source>
        <dbReference type="ARBA" id="ARBA00023136"/>
    </source>
</evidence>
<comment type="function">
    <text evidence="10">Part of a membrane-bound complex that couples electron transfer with translocation of ions across the membrane.</text>
</comment>
<feature type="binding site" evidence="10">
    <location>
        <position position="148"/>
    </location>
    <ligand>
        <name>[4Fe-4S] cluster</name>
        <dbReference type="ChEBI" id="CHEBI:49883"/>
        <label>3</label>
    </ligand>
</feature>
<evidence type="ECO:0000256" key="6">
    <source>
        <dbReference type="ARBA" id="ARBA00022982"/>
    </source>
</evidence>
<feature type="binding site" evidence="10">
    <location>
        <position position="71"/>
    </location>
    <ligand>
        <name>[4Fe-4S] cluster</name>
        <dbReference type="ChEBI" id="CHEBI:49883"/>
        <label>1</label>
    </ligand>
</feature>
<evidence type="ECO:0000256" key="2">
    <source>
        <dbReference type="ARBA" id="ARBA00022485"/>
    </source>
</evidence>
<dbReference type="InterPro" id="IPR010207">
    <property type="entry name" value="Elect_transpt_cplx_RnfB/RsxB"/>
</dbReference>
<dbReference type="GO" id="GO:0005886">
    <property type="term" value="C:plasma membrane"/>
    <property type="evidence" value="ECO:0007669"/>
    <property type="project" value="UniProtKB-SubCell"/>
</dbReference>
<dbReference type="GO" id="GO:0009055">
    <property type="term" value="F:electron transfer activity"/>
    <property type="evidence" value="ECO:0007669"/>
    <property type="project" value="InterPro"/>
</dbReference>
<dbReference type="Pfam" id="PF04060">
    <property type="entry name" value="FeS"/>
    <property type="match status" value="1"/>
</dbReference>
<dbReference type="EMBL" id="CP035108">
    <property type="protein sequence ID" value="QAR33586.1"/>
    <property type="molecule type" value="Genomic_DNA"/>
</dbReference>
<feature type="binding site" evidence="10">
    <location>
        <position position="144"/>
    </location>
    <ligand>
        <name>[4Fe-4S] cluster</name>
        <dbReference type="ChEBI" id="CHEBI:49883"/>
        <label>2</label>
    </ligand>
</feature>
<comment type="caution">
    <text evidence="10">Lacks conserved residue(s) required for the propagation of feature annotation.</text>
</comment>
<feature type="binding site" evidence="10">
    <location>
        <position position="174"/>
    </location>
    <ligand>
        <name>[4Fe-4S] cluster</name>
        <dbReference type="ChEBI" id="CHEBI:49883"/>
        <label>3</label>
    </ligand>
</feature>
<keyword evidence="3 10" id="KW-0479">Metal-binding</keyword>
<keyword evidence="8 10" id="KW-0411">Iron-sulfur</keyword>
<sequence>MTAAILTMLSTGFAAGLGLMIASKKFHVEKDPRIEQVTNLLPAANCGGCGFPGCAALAESIVSGKSAPNSCPVMGAESAKEIAAILGIELGSSVRKVARVRCKGGRAEAPEKYDYYGPKDCHSVNLLAGGNKLCSYGCLGEGSCVKACGFDAMYMDENRLPVVIEEKCTSCGMCVKACPRNIITIIEQDKPFVVACMSKDKGGDVKKACSVGCIGCKLCAKNCPVSAIQVENFLAVIDPDICINCGKCEEVCPTKAIKKF</sequence>
<dbReference type="EC" id="7.-.-.-" evidence="10"/>
<keyword evidence="1 10" id="KW-0813">Transport</keyword>
<keyword evidence="14" id="KW-1185">Reference proteome</keyword>
<evidence type="ECO:0000259" key="12">
    <source>
        <dbReference type="PROSITE" id="PS51656"/>
    </source>
</evidence>
<feature type="binding site" evidence="10">
    <location>
        <position position="171"/>
    </location>
    <ligand>
        <name>[4Fe-4S] cluster</name>
        <dbReference type="ChEBI" id="CHEBI:49883"/>
        <label>3</label>
    </ligand>
</feature>
<dbReference type="Pfam" id="PF12800">
    <property type="entry name" value="Fer4_4"/>
    <property type="match status" value="1"/>
</dbReference>
<organism evidence="13 14">
    <name type="scientific">Geovibrio thiophilus</name>
    <dbReference type="NCBI Taxonomy" id="139438"/>
    <lineage>
        <taxon>Bacteria</taxon>
        <taxon>Pseudomonadati</taxon>
        <taxon>Deferribacterota</taxon>
        <taxon>Deferribacteres</taxon>
        <taxon>Deferribacterales</taxon>
        <taxon>Geovibrionaceae</taxon>
        <taxon>Geovibrio</taxon>
    </lineage>
</organism>
<feature type="binding site" evidence="10">
    <location>
        <position position="178"/>
    </location>
    <ligand>
        <name>[4Fe-4S] cluster</name>
        <dbReference type="ChEBI" id="CHEBI:49883"/>
        <label>2</label>
    </ligand>
</feature>
<dbReference type="Gene3D" id="3.30.70.20">
    <property type="match status" value="2"/>
</dbReference>
<feature type="domain" description="4Fe-4S" evidence="12">
    <location>
        <begin position="29"/>
        <end position="88"/>
    </location>
</feature>
<evidence type="ECO:0000313" key="14">
    <source>
        <dbReference type="Proteomes" id="UP000287502"/>
    </source>
</evidence>
<evidence type="ECO:0000259" key="11">
    <source>
        <dbReference type="PROSITE" id="PS51379"/>
    </source>
</evidence>
<evidence type="ECO:0000313" key="13">
    <source>
        <dbReference type="EMBL" id="QAR33586.1"/>
    </source>
</evidence>
<dbReference type="PROSITE" id="PS00198">
    <property type="entry name" value="4FE4S_FER_1"/>
    <property type="match status" value="2"/>
</dbReference>
<feature type="binding site" evidence="10">
    <location>
        <position position="49"/>
    </location>
    <ligand>
        <name>[4Fe-4S] cluster</name>
        <dbReference type="ChEBI" id="CHEBI:49883"/>
        <label>1</label>
    </ligand>
</feature>
<reference evidence="13 14" key="1">
    <citation type="submission" date="2019-01" db="EMBL/GenBank/DDBJ databases">
        <title>Geovibrio thiophilus DSM 11263, complete genome.</title>
        <authorList>
            <person name="Spring S."/>
            <person name="Bunk B."/>
            <person name="Sproer C."/>
        </authorList>
    </citation>
    <scope>NUCLEOTIDE SEQUENCE [LARGE SCALE GENOMIC DNA]</scope>
    <source>
        <strain evidence="13 14">DSM 11263</strain>
    </source>
</reference>
<protein>
    <recommendedName>
        <fullName evidence="10">Ion-translocating oxidoreductase complex subunit B</fullName>
        <ecNumber evidence="10">7.-.-.-</ecNumber>
    </recommendedName>
    <alternativeName>
        <fullName evidence="10">Rnf electron transport complex subunit B</fullName>
    </alternativeName>
</protein>
<comment type="cofactor">
    <cofactor evidence="10">
        <name>[4Fe-4S] cluster</name>
        <dbReference type="ChEBI" id="CHEBI:49883"/>
    </cofactor>
    <text evidence="10">Binds 3 [4Fe-4S] clusters.</text>
</comment>
<dbReference type="HAMAP" id="MF_00463">
    <property type="entry name" value="RsxB_RnfB"/>
    <property type="match status" value="1"/>
</dbReference>
<dbReference type="PROSITE" id="PS51656">
    <property type="entry name" value="4FE4S"/>
    <property type="match status" value="1"/>
</dbReference>
<dbReference type="InterPro" id="IPR017900">
    <property type="entry name" value="4Fe4S_Fe_S_CS"/>
</dbReference>
<proteinExistence type="inferred from homology"/>